<keyword evidence="2" id="KW-1185">Reference proteome</keyword>
<accession>A0A914HFE8</accession>
<evidence type="ECO:0000313" key="3">
    <source>
        <dbReference type="WBParaSite" id="Gr19_v10_g16117.t1"/>
    </source>
</evidence>
<evidence type="ECO:0000256" key="1">
    <source>
        <dbReference type="SAM" id="MobiDB-lite"/>
    </source>
</evidence>
<reference evidence="3" key="1">
    <citation type="submission" date="2022-11" db="UniProtKB">
        <authorList>
            <consortium name="WormBaseParasite"/>
        </authorList>
    </citation>
    <scope>IDENTIFICATION</scope>
</reference>
<sequence>RHCQSCPKLLGKESAGGGGGKKKGSGPNCDPDSTMNESPPADGSKPGTANNPALIMDGGNQ</sequence>
<dbReference type="Proteomes" id="UP000887572">
    <property type="component" value="Unplaced"/>
</dbReference>
<proteinExistence type="predicted"/>
<feature type="region of interest" description="Disordered" evidence="1">
    <location>
        <begin position="1"/>
        <end position="61"/>
    </location>
</feature>
<organism evidence="2 3">
    <name type="scientific">Globodera rostochiensis</name>
    <name type="common">Golden nematode worm</name>
    <name type="synonym">Heterodera rostochiensis</name>
    <dbReference type="NCBI Taxonomy" id="31243"/>
    <lineage>
        <taxon>Eukaryota</taxon>
        <taxon>Metazoa</taxon>
        <taxon>Ecdysozoa</taxon>
        <taxon>Nematoda</taxon>
        <taxon>Chromadorea</taxon>
        <taxon>Rhabditida</taxon>
        <taxon>Tylenchina</taxon>
        <taxon>Tylenchomorpha</taxon>
        <taxon>Tylenchoidea</taxon>
        <taxon>Heteroderidae</taxon>
        <taxon>Heteroderinae</taxon>
        <taxon>Globodera</taxon>
    </lineage>
</organism>
<name>A0A914HFE8_GLORO</name>
<evidence type="ECO:0000313" key="2">
    <source>
        <dbReference type="Proteomes" id="UP000887572"/>
    </source>
</evidence>
<protein>
    <submittedName>
        <fullName evidence="3">Uncharacterized protein</fullName>
    </submittedName>
</protein>
<dbReference type="AlphaFoldDB" id="A0A914HFE8"/>
<dbReference type="WBParaSite" id="Gr19_v10_g16117.t1">
    <property type="protein sequence ID" value="Gr19_v10_g16117.t1"/>
    <property type="gene ID" value="Gr19_v10_g16117"/>
</dbReference>